<keyword evidence="1" id="KW-0175">Coiled coil</keyword>
<dbReference type="EMBL" id="JAMZMK010009694">
    <property type="protein sequence ID" value="KAI7734562.1"/>
    <property type="molecule type" value="Genomic_DNA"/>
</dbReference>
<feature type="compositionally biased region" description="Polar residues" evidence="2">
    <location>
        <begin position="1"/>
        <end position="18"/>
    </location>
</feature>
<keyword evidence="4" id="KW-1185">Reference proteome</keyword>
<name>A0AAD5GAD6_AMBAR</name>
<feature type="compositionally biased region" description="Basic and acidic residues" evidence="2">
    <location>
        <begin position="340"/>
        <end position="354"/>
    </location>
</feature>
<reference evidence="3" key="1">
    <citation type="submission" date="2022-06" db="EMBL/GenBank/DDBJ databases">
        <title>Uncovering the hologenomic basis of an extraordinary plant invasion.</title>
        <authorList>
            <person name="Bieker V.C."/>
            <person name="Martin M.D."/>
            <person name="Gilbert T."/>
            <person name="Hodgins K."/>
            <person name="Battlay P."/>
            <person name="Petersen B."/>
            <person name="Wilson J."/>
        </authorList>
    </citation>
    <scope>NUCLEOTIDE SEQUENCE</scope>
    <source>
        <strain evidence="3">AA19_3_7</strain>
        <tissue evidence="3">Leaf</tissue>
    </source>
</reference>
<proteinExistence type="predicted"/>
<evidence type="ECO:0000256" key="2">
    <source>
        <dbReference type="SAM" id="MobiDB-lite"/>
    </source>
</evidence>
<feature type="compositionally biased region" description="Basic residues" evidence="2">
    <location>
        <begin position="392"/>
        <end position="401"/>
    </location>
</feature>
<feature type="compositionally biased region" description="Low complexity" evidence="2">
    <location>
        <begin position="402"/>
        <end position="411"/>
    </location>
</feature>
<dbReference type="Proteomes" id="UP001206925">
    <property type="component" value="Unassembled WGS sequence"/>
</dbReference>
<feature type="region of interest" description="Disordered" evidence="2">
    <location>
        <begin position="1"/>
        <end position="76"/>
    </location>
</feature>
<feature type="compositionally biased region" description="Basic and acidic residues" evidence="2">
    <location>
        <begin position="19"/>
        <end position="30"/>
    </location>
</feature>
<feature type="coiled-coil region" evidence="1">
    <location>
        <begin position="252"/>
        <end position="279"/>
    </location>
</feature>
<comment type="caution">
    <text evidence="3">The sequence shown here is derived from an EMBL/GenBank/DDBJ whole genome shotgun (WGS) entry which is preliminary data.</text>
</comment>
<gene>
    <name evidence="3" type="ORF">M8C21_025090</name>
</gene>
<dbReference type="InterPro" id="IPR038745">
    <property type="entry name" value="AT4G37440-like"/>
</dbReference>
<feature type="region of interest" description="Disordered" evidence="2">
    <location>
        <begin position="211"/>
        <end position="231"/>
    </location>
</feature>
<dbReference type="CDD" id="cd11650">
    <property type="entry name" value="AT4G37440_like"/>
    <property type="match status" value="1"/>
</dbReference>
<protein>
    <submittedName>
        <fullName evidence="3">Uncharacterized protein</fullName>
    </submittedName>
</protein>
<evidence type="ECO:0000313" key="4">
    <source>
        <dbReference type="Proteomes" id="UP001206925"/>
    </source>
</evidence>
<feature type="compositionally biased region" description="Polar residues" evidence="2">
    <location>
        <begin position="355"/>
        <end position="373"/>
    </location>
</feature>
<evidence type="ECO:0000313" key="3">
    <source>
        <dbReference type="EMBL" id="KAI7734562.1"/>
    </source>
</evidence>
<feature type="compositionally biased region" description="Polar residues" evidence="2">
    <location>
        <begin position="290"/>
        <end position="299"/>
    </location>
</feature>
<accession>A0AAD5GAD6</accession>
<evidence type="ECO:0000256" key="1">
    <source>
        <dbReference type="SAM" id="Coils"/>
    </source>
</evidence>
<dbReference type="PANTHER" id="PTHR34057:SF10">
    <property type="entry name" value="TRANSPOSASE, PTTA_EN_SPM, PLANT"/>
    <property type="match status" value="1"/>
</dbReference>
<feature type="compositionally biased region" description="Basic and acidic residues" evidence="2">
    <location>
        <begin position="64"/>
        <end position="73"/>
    </location>
</feature>
<dbReference type="PANTHER" id="PTHR34057">
    <property type="entry name" value="ELONGATION FACTOR"/>
    <property type="match status" value="1"/>
</dbReference>
<dbReference type="AlphaFoldDB" id="A0AAD5GAD6"/>
<feature type="region of interest" description="Disordered" evidence="2">
    <location>
        <begin position="290"/>
        <end position="411"/>
    </location>
</feature>
<sequence>MEASTSKGLMSFVSMSSDKNMKPERKHEGMGVDAINCKNGDAGGSGQPQHDDATASSSSFGDTFSDHGTRGYESDNEVMSDLRGNAAPMHTLGGSGDLFPLRKKRLTSHWRKFVQPIMWRCKWVELQLRKFESMAIMYDEEIEKHKQTKLLKYNNFELEGRCARSMPFVHDSQRQKLMKRKIRKRLEESDTEFYMLHHNISSYLATCRSPTHGPTMDDDETNLGPSSPKNVYNEFRVPDELLSLDFRDGYSLEQILWKIEAAQSQVSKMKDRLDTLTTENAGRISSTEDLILQESNNPLTRPLMKLNTGDDVVKPENAASESTQVQDANEPMEQAEQPDDASRKRLGAPEDAKENNNTAPVSVSEDSSQNEQPAQKIRSISKLTTPENSNKRAARPRRRRGSSQWSRRISG</sequence>
<organism evidence="3 4">
    <name type="scientific">Ambrosia artemisiifolia</name>
    <name type="common">Common ragweed</name>
    <dbReference type="NCBI Taxonomy" id="4212"/>
    <lineage>
        <taxon>Eukaryota</taxon>
        <taxon>Viridiplantae</taxon>
        <taxon>Streptophyta</taxon>
        <taxon>Embryophyta</taxon>
        <taxon>Tracheophyta</taxon>
        <taxon>Spermatophyta</taxon>
        <taxon>Magnoliopsida</taxon>
        <taxon>eudicotyledons</taxon>
        <taxon>Gunneridae</taxon>
        <taxon>Pentapetalae</taxon>
        <taxon>asterids</taxon>
        <taxon>campanulids</taxon>
        <taxon>Asterales</taxon>
        <taxon>Asteraceae</taxon>
        <taxon>Asteroideae</taxon>
        <taxon>Heliantheae alliance</taxon>
        <taxon>Heliantheae</taxon>
        <taxon>Ambrosia</taxon>
    </lineage>
</organism>